<sequence length="76" mass="9285">MARYFIVPHRWKQWGSSEDWRDYVISDSELEDSIGKWRRDDEHETTEKCRERLMKDLVEIDADFDAIEQGYVEDEE</sequence>
<dbReference type="EMBL" id="FWXW01000002">
    <property type="protein sequence ID" value="SMC47370.1"/>
    <property type="molecule type" value="Genomic_DNA"/>
</dbReference>
<reference evidence="1 2" key="1">
    <citation type="submission" date="2017-04" db="EMBL/GenBank/DDBJ databases">
        <authorList>
            <person name="Afonso C.L."/>
            <person name="Miller P.J."/>
            <person name="Scott M.A."/>
            <person name="Spackman E."/>
            <person name="Goraichik I."/>
            <person name="Dimitrov K.M."/>
            <person name="Suarez D.L."/>
            <person name="Swayne D.E."/>
        </authorList>
    </citation>
    <scope>NUCLEOTIDE SEQUENCE [LARGE SCALE GENOMIC DNA]</scope>
    <source>
        <strain evidence="1 2">DSM 12816</strain>
    </source>
</reference>
<accession>A0A1W1ZFU7</accession>
<dbReference type="RefSeq" id="WP_084233690.1">
    <property type="nucleotide sequence ID" value="NZ_FWXW01000002.1"/>
</dbReference>
<evidence type="ECO:0000313" key="2">
    <source>
        <dbReference type="Proteomes" id="UP000192790"/>
    </source>
</evidence>
<protein>
    <submittedName>
        <fullName evidence="1">Uncharacterized protein</fullName>
    </submittedName>
</protein>
<keyword evidence="2" id="KW-1185">Reference proteome</keyword>
<proteinExistence type="predicted"/>
<dbReference type="Proteomes" id="UP000192790">
    <property type="component" value="Unassembled WGS sequence"/>
</dbReference>
<name>A0A1W1ZFU7_9FIRM</name>
<evidence type="ECO:0000313" key="1">
    <source>
        <dbReference type="EMBL" id="SMC47370.1"/>
    </source>
</evidence>
<gene>
    <name evidence="1" type="ORF">SAMN02745168_1055</name>
</gene>
<dbReference type="AlphaFoldDB" id="A0A1W1ZFU7"/>
<organism evidence="1 2">
    <name type="scientific">Papillibacter cinnamivorans DSM 12816</name>
    <dbReference type="NCBI Taxonomy" id="1122930"/>
    <lineage>
        <taxon>Bacteria</taxon>
        <taxon>Bacillati</taxon>
        <taxon>Bacillota</taxon>
        <taxon>Clostridia</taxon>
        <taxon>Eubacteriales</taxon>
        <taxon>Oscillospiraceae</taxon>
        <taxon>Papillibacter</taxon>
    </lineage>
</organism>